<protein>
    <recommendedName>
        <fullName evidence="9">Rod shape-determining protein MreD</fullName>
    </recommendedName>
</protein>
<keyword evidence="2" id="KW-1003">Cell membrane</keyword>
<evidence type="ECO:0000313" key="8">
    <source>
        <dbReference type="EMBL" id="MPN21805.1"/>
    </source>
</evidence>
<dbReference type="GO" id="GO:0008360">
    <property type="term" value="P:regulation of cell shape"/>
    <property type="evidence" value="ECO:0007669"/>
    <property type="project" value="UniProtKB-KW"/>
</dbReference>
<keyword evidence="5 7" id="KW-1133">Transmembrane helix</keyword>
<evidence type="ECO:0000256" key="6">
    <source>
        <dbReference type="ARBA" id="ARBA00023136"/>
    </source>
</evidence>
<organism evidence="8">
    <name type="scientific">bioreactor metagenome</name>
    <dbReference type="NCBI Taxonomy" id="1076179"/>
    <lineage>
        <taxon>unclassified sequences</taxon>
        <taxon>metagenomes</taxon>
        <taxon>ecological metagenomes</taxon>
    </lineage>
</organism>
<evidence type="ECO:0008006" key="9">
    <source>
        <dbReference type="Google" id="ProtNLM"/>
    </source>
</evidence>
<proteinExistence type="predicted"/>
<evidence type="ECO:0000256" key="1">
    <source>
        <dbReference type="ARBA" id="ARBA00004651"/>
    </source>
</evidence>
<feature type="transmembrane region" description="Helical" evidence="7">
    <location>
        <begin position="76"/>
        <end position="94"/>
    </location>
</feature>
<evidence type="ECO:0000256" key="2">
    <source>
        <dbReference type="ARBA" id="ARBA00022475"/>
    </source>
</evidence>
<keyword evidence="3 7" id="KW-0812">Transmembrane</keyword>
<keyword evidence="4" id="KW-0133">Cell shape</keyword>
<dbReference type="NCBIfam" id="TIGR03426">
    <property type="entry name" value="shape_MreD"/>
    <property type="match status" value="1"/>
</dbReference>
<sequence length="175" mass="19667">MIKRGDLFNKSAYYGILILGVFLLQSTLGDIIRIKGIAPNLLFCIIICAGAFESELFATIISFASGFVVDSYSERIFGLILMLYTVGGYINAHLFKAYIRLSLQNICVMTMACVFLYELFVYMAFFFTAFNASFGMTVVTKMLPAALYSGVAVVPFFFVARFVNRQTVDEEEKEF</sequence>
<evidence type="ECO:0000256" key="4">
    <source>
        <dbReference type="ARBA" id="ARBA00022960"/>
    </source>
</evidence>
<evidence type="ECO:0000256" key="7">
    <source>
        <dbReference type="SAM" id="Phobius"/>
    </source>
</evidence>
<dbReference type="GO" id="GO:0005886">
    <property type="term" value="C:plasma membrane"/>
    <property type="evidence" value="ECO:0007669"/>
    <property type="project" value="UniProtKB-SubCell"/>
</dbReference>
<comment type="subcellular location">
    <subcellularLocation>
        <location evidence="1">Cell membrane</location>
        <topology evidence="1">Multi-pass membrane protein</topology>
    </subcellularLocation>
</comment>
<feature type="transmembrane region" description="Helical" evidence="7">
    <location>
        <begin position="12"/>
        <end position="29"/>
    </location>
</feature>
<comment type="caution">
    <text evidence="8">The sequence shown here is derived from an EMBL/GenBank/DDBJ whole genome shotgun (WGS) entry which is preliminary data.</text>
</comment>
<dbReference type="InterPro" id="IPR007227">
    <property type="entry name" value="Cell_shape_determining_MreD"/>
</dbReference>
<evidence type="ECO:0000256" key="5">
    <source>
        <dbReference type="ARBA" id="ARBA00022989"/>
    </source>
</evidence>
<dbReference type="Pfam" id="PF04093">
    <property type="entry name" value="MreD"/>
    <property type="match status" value="1"/>
</dbReference>
<feature type="transmembrane region" description="Helical" evidence="7">
    <location>
        <begin position="142"/>
        <end position="163"/>
    </location>
</feature>
<dbReference type="AlphaFoldDB" id="A0A645G577"/>
<accession>A0A645G577</accession>
<keyword evidence="6 7" id="KW-0472">Membrane</keyword>
<gene>
    <name evidence="8" type="ORF">SDC9_169187</name>
</gene>
<reference evidence="8" key="1">
    <citation type="submission" date="2019-08" db="EMBL/GenBank/DDBJ databases">
        <authorList>
            <person name="Kucharzyk K."/>
            <person name="Murdoch R.W."/>
            <person name="Higgins S."/>
            <person name="Loffler F."/>
        </authorList>
    </citation>
    <scope>NUCLEOTIDE SEQUENCE</scope>
</reference>
<evidence type="ECO:0000256" key="3">
    <source>
        <dbReference type="ARBA" id="ARBA00022692"/>
    </source>
</evidence>
<dbReference type="EMBL" id="VSSQ01069868">
    <property type="protein sequence ID" value="MPN21805.1"/>
    <property type="molecule type" value="Genomic_DNA"/>
</dbReference>
<feature type="transmembrane region" description="Helical" evidence="7">
    <location>
        <begin position="106"/>
        <end position="130"/>
    </location>
</feature>
<name>A0A645G577_9ZZZZ</name>
<feature type="transmembrane region" description="Helical" evidence="7">
    <location>
        <begin position="41"/>
        <end position="64"/>
    </location>
</feature>